<organism evidence="3 4">
    <name type="scientific">Nadsonia fulvescens var. elongata DSM 6958</name>
    <dbReference type="NCBI Taxonomy" id="857566"/>
    <lineage>
        <taxon>Eukaryota</taxon>
        <taxon>Fungi</taxon>
        <taxon>Dikarya</taxon>
        <taxon>Ascomycota</taxon>
        <taxon>Saccharomycotina</taxon>
        <taxon>Dipodascomycetes</taxon>
        <taxon>Dipodascales</taxon>
        <taxon>Dipodascales incertae sedis</taxon>
        <taxon>Nadsonia</taxon>
    </lineage>
</organism>
<proteinExistence type="predicted"/>
<keyword evidence="4" id="KW-1185">Reference proteome</keyword>
<dbReference type="GO" id="GO:1990380">
    <property type="term" value="F:K48-linked deubiquitinase activity"/>
    <property type="evidence" value="ECO:0007669"/>
    <property type="project" value="InterPro"/>
</dbReference>
<dbReference type="Proteomes" id="UP000095009">
    <property type="component" value="Unassembled WGS sequence"/>
</dbReference>
<dbReference type="EMBL" id="KV454409">
    <property type="protein sequence ID" value="ODQ65552.1"/>
    <property type="molecule type" value="Genomic_DNA"/>
</dbReference>
<sequence length="466" mass="51795">MSCHSESTTWFALKRIEWINNSSHTCTSYIILQNGNGPCALIALANVLVLTGRTFGEDNLSVSDFTFGKSEITVDSLLEFLASCLIAKNELLAKDIASKSSDNKPTHGFDPIINPDERDLDDVLKLLPNLVTGLSISPRFDGTFDEPNGSLGRRFTNPACDRFTKGKANAVDTADEGGDRNGTEDTNSILTDHAISELSLFRAYNIDLVHGWVCDPFSKNYPLIMQIGTFENLQLKLTGDDNVQNNDYDQRNSNDYEYKHNERNDNSKIGETDPAIVATQIFIDTYSTQLSEYGLHFLREIIDPGSISVIFLNNHFATIYNEPITRTLYLLVTDTLLSQQNSGTIVWESLVDVKGNLNEFYTGSFKIIGDSGLPGGSEVAEPLSETLSGFDSDSDLAMAKIIQLEEDERMAKDMDSYYMAKNQKHNTTKKNSAVDSQFGKAKSKSKSKNKEKPAKRVKDDKKCTLM</sequence>
<feature type="region of interest" description="Disordered" evidence="1">
    <location>
        <begin position="421"/>
        <end position="466"/>
    </location>
</feature>
<dbReference type="GO" id="GO:0005829">
    <property type="term" value="C:cytosol"/>
    <property type="evidence" value="ECO:0007669"/>
    <property type="project" value="TreeGrafter"/>
</dbReference>
<evidence type="ECO:0000313" key="3">
    <source>
        <dbReference type="EMBL" id="ODQ65552.1"/>
    </source>
</evidence>
<dbReference type="GO" id="GO:0004843">
    <property type="term" value="F:cysteine-type deubiquitinase activity"/>
    <property type="evidence" value="ECO:0007669"/>
    <property type="project" value="InterPro"/>
</dbReference>
<evidence type="ECO:0000256" key="1">
    <source>
        <dbReference type="SAM" id="MobiDB-lite"/>
    </source>
</evidence>
<accession>A0A1E3PKS0</accession>
<dbReference type="PANTHER" id="PTHR18063">
    <property type="entry name" value="NF-E2 INDUCIBLE PROTEIN"/>
    <property type="match status" value="1"/>
</dbReference>
<feature type="domain" description="MINDY deubiquitinase" evidence="2">
    <location>
        <begin position="11"/>
        <end position="365"/>
    </location>
</feature>
<feature type="region of interest" description="Disordered" evidence="1">
    <location>
        <begin position="241"/>
        <end position="270"/>
    </location>
</feature>
<feature type="compositionally biased region" description="Basic and acidic residues" evidence="1">
    <location>
        <begin position="448"/>
        <end position="466"/>
    </location>
</feature>
<dbReference type="GO" id="GO:0071108">
    <property type="term" value="P:protein K48-linked deubiquitination"/>
    <property type="evidence" value="ECO:0007669"/>
    <property type="project" value="TreeGrafter"/>
</dbReference>
<dbReference type="AlphaFoldDB" id="A0A1E3PKS0"/>
<name>A0A1E3PKS0_9ASCO</name>
<dbReference type="InterPro" id="IPR033979">
    <property type="entry name" value="MINDY_domain"/>
</dbReference>
<dbReference type="PANTHER" id="PTHR18063:SF6">
    <property type="entry name" value="UBIQUITIN CARBOXYL-TERMINAL HYDROLASE"/>
    <property type="match status" value="1"/>
</dbReference>
<dbReference type="Pfam" id="PF04424">
    <property type="entry name" value="MINDY_DUB"/>
    <property type="match status" value="1"/>
</dbReference>
<gene>
    <name evidence="3" type="ORF">NADFUDRAFT_50837</name>
</gene>
<feature type="compositionally biased region" description="Basic and acidic residues" evidence="1">
    <location>
        <begin position="248"/>
        <end position="270"/>
    </location>
</feature>
<dbReference type="GO" id="GO:0016807">
    <property type="term" value="F:cysteine-type carboxypeptidase activity"/>
    <property type="evidence" value="ECO:0007669"/>
    <property type="project" value="TreeGrafter"/>
</dbReference>
<dbReference type="GO" id="GO:0071944">
    <property type="term" value="C:cell periphery"/>
    <property type="evidence" value="ECO:0007669"/>
    <property type="project" value="TreeGrafter"/>
</dbReference>
<dbReference type="STRING" id="857566.A0A1E3PKS0"/>
<evidence type="ECO:0000313" key="4">
    <source>
        <dbReference type="Proteomes" id="UP000095009"/>
    </source>
</evidence>
<reference evidence="3 4" key="1">
    <citation type="journal article" date="2016" name="Proc. Natl. Acad. Sci. U.S.A.">
        <title>Comparative genomics of biotechnologically important yeasts.</title>
        <authorList>
            <person name="Riley R."/>
            <person name="Haridas S."/>
            <person name="Wolfe K.H."/>
            <person name="Lopes M.R."/>
            <person name="Hittinger C.T."/>
            <person name="Goeker M."/>
            <person name="Salamov A.A."/>
            <person name="Wisecaver J.H."/>
            <person name="Long T.M."/>
            <person name="Calvey C.H."/>
            <person name="Aerts A.L."/>
            <person name="Barry K.W."/>
            <person name="Choi C."/>
            <person name="Clum A."/>
            <person name="Coughlan A.Y."/>
            <person name="Deshpande S."/>
            <person name="Douglass A.P."/>
            <person name="Hanson S.J."/>
            <person name="Klenk H.-P."/>
            <person name="LaButti K.M."/>
            <person name="Lapidus A."/>
            <person name="Lindquist E.A."/>
            <person name="Lipzen A.M."/>
            <person name="Meier-Kolthoff J.P."/>
            <person name="Ohm R.A."/>
            <person name="Otillar R.P."/>
            <person name="Pangilinan J.L."/>
            <person name="Peng Y."/>
            <person name="Rokas A."/>
            <person name="Rosa C.A."/>
            <person name="Scheuner C."/>
            <person name="Sibirny A.A."/>
            <person name="Slot J.C."/>
            <person name="Stielow J.B."/>
            <person name="Sun H."/>
            <person name="Kurtzman C.P."/>
            <person name="Blackwell M."/>
            <person name="Grigoriev I.V."/>
            <person name="Jeffries T.W."/>
        </authorList>
    </citation>
    <scope>NUCLEOTIDE SEQUENCE [LARGE SCALE GENOMIC DNA]</scope>
    <source>
        <strain evidence="3 4">DSM 6958</strain>
    </source>
</reference>
<protein>
    <recommendedName>
        <fullName evidence="2">MINDY deubiquitinase domain-containing protein</fullName>
    </recommendedName>
</protein>
<dbReference type="InterPro" id="IPR007518">
    <property type="entry name" value="MINDY"/>
</dbReference>
<evidence type="ECO:0000259" key="2">
    <source>
        <dbReference type="Pfam" id="PF04424"/>
    </source>
</evidence>
<dbReference type="OrthoDB" id="10261212at2759"/>